<keyword evidence="3" id="KW-1185">Reference proteome</keyword>
<proteinExistence type="predicted"/>
<dbReference type="AlphaFoldDB" id="A0A9Q3CP75"/>
<sequence>MQRRSRISLSSTNPSCWIHDGCEPGSSTSQHVKGYSGLAAVINNLASSSEPSVEKYDPPTEKPRLKSLIKLEDLLRPSPSLKLAGTRRAVSAPSPLPPSTILSSESSHAPKHFPLSKSWAKLSASKNRIISISGLKSCYSAQLSDSTTLEGTETTDQSLSHSIAHNSVDDDSSLHTSASSNSSIHSDLNRNVKCLTGSVLKHVQAPLDETSRSSDHPTSLPRSEQSHPETQEDKFLVPNEIPFKLQDPISNLSTDSHPHRTLKQKNASKKTISPVRDTHIRPPPLIQEGIINHGAFQNFKQTKDRSNSHKTSNSSNEASSTQDMVASHNQEINHVSSPPISPKASEISEKITQEAENPHETQSVINSEIQSPPIFPACVSHREEDLKLGHYCDFPQGSRSETVRITTKGLSPLIRPVKYGLLQLFSEKQGGEVQREPLQVRLWLFRNLPENIPGNLLIISSNGDKIELMQSDINWKKDPTSEELQRAYQAAQPRVLFYTSSALPPPIRVVYNYLRKLLMILLSAVPRTVFQLHTRRFQQPTRCAMMMNLPIPDLELEWRGKLRIKISRARAKVKIWSESEIYTGHCDKSGKISDELLKNLKSALLEQDDSKLEMLEDWLGLVEPFIEVSNMINEALDSVEV</sequence>
<feature type="region of interest" description="Disordered" evidence="1">
    <location>
        <begin position="301"/>
        <end position="325"/>
    </location>
</feature>
<feature type="compositionally biased region" description="Basic and acidic residues" evidence="1">
    <location>
        <begin position="224"/>
        <end position="233"/>
    </location>
</feature>
<feature type="region of interest" description="Disordered" evidence="1">
    <location>
        <begin position="165"/>
        <end position="185"/>
    </location>
</feature>
<dbReference type="OrthoDB" id="2504632at2759"/>
<protein>
    <submittedName>
        <fullName evidence="2">Uncharacterized protein</fullName>
    </submittedName>
</protein>
<name>A0A9Q3CP75_9BASI</name>
<feature type="compositionally biased region" description="Basic residues" evidence="1">
    <location>
        <begin position="259"/>
        <end position="268"/>
    </location>
</feature>
<feature type="region of interest" description="Disordered" evidence="1">
    <location>
        <begin position="85"/>
        <end position="109"/>
    </location>
</feature>
<evidence type="ECO:0000256" key="1">
    <source>
        <dbReference type="SAM" id="MobiDB-lite"/>
    </source>
</evidence>
<feature type="region of interest" description="Disordered" evidence="1">
    <location>
        <begin position="251"/>
        <end position="282"/>
    </location>
</feature>
<feature type="compositionally biased region" description="Polar residues" evidence="1">
    <location>
        <begin position="309"/>
        <end position="325"/>
    </location>
</feature>
<comment type="caution">
    <text evidence="2">The sequence shown here is derived from an EMBL/GenBank/DDBJ whole genome shotgun (WGS) entry which is preliminary data.</text>
</comment>
<reference evidence="2" key="1">
    <citation type="submission" date="2021-03" db="EMBL/GenBank/DDBJ databases">
        <title>Draft genome sequence of rust myrtle Austropuccinia psidii MF-1, a brazilian biotype.</title>
        <authorList>
            <person name="Quecine M.C."/>
            <person name="Pachon D.M.R."/>
            <person name="Bonatelli M.L."/>
            <person name="Correr F.H."/>
            <person name="Franceschini L.M."/>
            <person name="Leite T.F."/>
            <person name="Margarido G.R.A."/>
            <person name="Almeida C.A."/>
            <person name="Ferrarezi J.A."/>
            <person name="Labate C.A."/>
        </authorList>
    </citation>
    <scope>NUCLEOTIDE SEQUENCE</scope>
    <source>
        <strain evidence="2">MF-1</strain>
    </source>
</reference>
<accession>A0A9Q3CP75</accession>
<feature type="region of interest" description="Disordered" evidence="1">
    <location>
        <begin position="203"/>
        <end position="233"/>
    </location>
</feature>
<feature type="compositionally biased region" description="Low complexity" evidence="1">
    <location>
        <begin position="174"/>
        <end position="185"/>
    </location>
</feature>
<evidence type="ECO:0000313" key="2">
    <source>
        <dbReference type="EMBL" id="MBW0487834.1"/>
    </source>
</evidence>
<dbReference type="EMBL" id="AVOT02009308">
    <property type="protein sequence ID" value="MBW0487834.1"/>
    <property type="molecule type" value="Genomic_DNA"/>
</dbReference>
<dbReference type="Proteomes" id="UP000765509">
    <property type="component" value="Unassembled WGS sequence"/>
</dbReference>
<gene>
    <name evidence="2" type="ORF">O181_027549</name>
</gene>
<organism evidence="2 3">
    <name type="scientific">Austropuccinia psidii MF-1</name>
    <dbReference type="NCBI Taxonomy" id="1389203"/>
    <lineage>
        <taxon>Eukaryota</taxon>
        <taxon>Fungi</taxon>
        <taxon>Dikarya</taxon>
        <taxon>Basidiomycota</taxon>
        <taxon>Pucciniomycotina</taxon>
        <taxon>Pucciniomycetes</taxon>
        <taxon>Pucciniales</taxon>
        <taxon>Sphaerophragmiaceae</taxon>
        <taxon>Austropuccinia</taxon>
    </lineage>
</organism>
<evidence type="ECO:0000313" key="3">
    <source>
        <dbReference type="Proteomes" id="UP000765509"/>
    </source>
</evidence>